<dbReference type="InterPro" id="IPR029063">
    <property type="entry name" value="SAM-dependent_MTases_sf"/>
</dbReference>
<sequence length="362" mass="40864">MAAVKRTIYRALYGSRYDRVPWGQRIYVRPGERLAREVQWRLRLRRAELLTLAEYRERTDLGEIEEFVVCHLCGDSRQQPLFRPTGPKGRWSYQVVRCPGCGFLYRNPNIRPERLGDLYANGYSAFLTGKYAADRRRRYRLTMDSFHPVFAQGGGRRLLDFGCGAGLFLELAEQRGFDAAGVDLSPDSVAEANRRLARARAYHGTPEDVPEIAVGGFDVITLWSVLAHLPRPLDDFRRFRSLLAPGGVLMILTVNAASLQLKAHGSAWNGFTKNHLMFYSAETMPTLLRRTGFAGVAFTPFYGDTVEAGTTKLAEPLQRRLRRKVEASDGGNMLRALAFADDEAIDRWGGGLKVRRLPKYEG</sequence>
<organism evidence="1 2">
    <name type="scientific">Planomonospora sphaerica</name>
    <dbReference type="NCBI Taxonomy" id="161355"/>
    <lineage>
        <taxon>Bacteria</taxon>
        <taxon>Bacillati</taxon>
        <taxon>Actinomycetota</taxon>
        <taxon>Actinomycetes</taxon>
        <taxon>Streptosporangiales</taxon>
        <taxon>Streptosporangiaceae</taxon>
        <taxon>Planomonospora</taxon>
    </lineage>
</organism>
<proteinExistence type="predicted"/>
<dbReference type="PANTHER" id="PTHR43861">
    <property type="entry name" value="TRANS-ACONITATE 2-METHYLTRANSFERASE-RELATED"/>
    <property type="match status" value="1"/>
</dbReference>
<keyword evidence="1" id="KW-0808">Transferase</keyword>
<dbReference type="SUPFAM" id="SSF53335">
    <property type="entry name" value="S-adenosyl-L-methionine-dependent methyltransferases"/>
    <property type="match status" value="1"/>
</dbReference>
<protein>
    <submittedName>
        <fullName evidence="1">Type 12 methyltransferase</fullName>
    </submittedName>
</protein>
<reference evidence="1 2" key="1">
    <citation type="journal article" date="2016" name="Genome Announc.">
        <title>Draft Genome Sequence of Planomonospora sphaerica JCM9374, a Rare Actinomycete.</title>
        <authorList>
            <person name="Dohra H."/>
            <person name="Suzuki T."/>
            <person name="Inoue Y."/>
            <person name="Kodani S."/>
        </authorList>
    </citation>
    <scope>NUCLEOTIDE SEQUENCE [LARGE SCALE GENOMIC DNA]</scope>
    <source>
        <strain evidence="1 2">JCM 9374</strain>
    </source>
</reference>
<name>A0A171BYG1_9ACTN</name>
<reference evidence="2" key="2">
    <citation type="submission" date="2016-04" db="EMBL/GenBank/DDBJ databases">
        <title>Planomonospora sphaerica JCM9374 whole genome shotgun sequence.</title>
        <authorList>
            <person name="Suzuki T."/>
            <person name="Dohra H."/>
            <person name="Kodani S."/>
        </authorList>
    </citation>
    <scope>NUCLEOTIDE SEQUENCE [LARGE SCALE GENOMIC DNA]</scope>
    <source>
        <strain evidence="2">JCM 9374</strain>
    </source>
</reference>
<dbReference type="AlphaFoldDB" id="A0A171BYG1"/>
<evidence type="ECO:0000313" key="1">
    <source>
        <dbReference type="EMBL" id="GAT65788.1"/>
    </source>
</evidence>
<comment type="caution">
    <text evidence="1">The sequence shown here is derived from an EMBL/GenBank/DDBJ whole genome shotgun (WGS) entry which is preliminary data.</text>
</comment>
<evidence type="ECO:0000313" key="2">
    <source>
        <dbReference type="Proteomes" id="UP000077701"/>
    </source>
</evidence>
<dbReference type="Gene3D" id="3.40.50.150">
    <property type="entry name" value="Vaccinia Virus protein VP39"/>
    <property type="match status" value="1"/>
</dbReference>
<keyword evidence="1" id="KW-0489">Methyltransferase</keyword>
<dbReference type="EMBL" id="BDCX01000003">
    <property type="protein sequence ID" value="GAT65788.1"/>
    <property type="molecule type" value="Genomic_DNA"/>
</dbReference>
<dbReference type="GO" id="GO:0032259">
    <property type="term" value="P:methylation"/>
    <property type="evidence" value="ECO:0007669"/>
    <property type="project" value="UniProtKB-KW"/>
</dbReference>
<dbReference type="CDD" id="cd02440">
    <property type="entry name" value="AdoMet_MTases"/>
    <property type="match status" value="1"/>
</dbReference>
<dbReference type="STRING" id="161355.PS9374_01432"/>
<gene>
    <name evidence="1" type="ORF">PS9374_01432</name>
</gene>
<accession>A0A171BYG1</accession>
<dbReference type="Pfam" id="PF13489">
    <property type="entry name" value="Methyltransf_23"/>
    <property type="match status" value="1"/>
</dbReference>
<dbReference type="Proteomes" id="UP000077701">
    <property type="component" value="Unassembled WGS sequence"/>
</dbReference>
<keyword evidence="2" id="KW-1185">Reference proteome</keyword>
<dbReference type="GO" id="GO:0008168">
    <property type="term" value="F:methyltransferase activity"/>
    <property type="evidence" value="ECO:0007669"/>
    <property type="project" value="UniProtKB-KW"/>
</dbReference>